<accession>A0A8W8LY68</accession>
<dbReference type="GO" id="GO:0007165">
    <property type="term" value="P:signal transduction"/>
    <property type="evidence" value="ECO:0007669"/>
    <property type="project" value="InterPro"/>
</dbReference>
<dbReference type="Proteomes" id="UP000005408">
    <property type="component" value="Unassembled WGS sequence"/>
</dbReference>
<feature type="region of interest" description="Disordered" evidence="1">
    <location>
        <begin position="748"/>
        <end position="794"/>
    </location>
</feature>
<name>A0A8W8LY68_MAGGI</name>
<evidence type="ECO:0000313" key="4">
    <source>
        <dbReference type="Proteomes" id="UP000005408"/>
    </source>
</evidence>
<keyword evidence="4" id="KW-1185">Reference proteome</keyword>
<protein>
    <recommendedName>
        <fullName evidence="2">Death domain-containing protein</fullName>
    </recommendedName>
</protein>
<proteinExistence type="predicted"/>
<sequence length="794" mass="90642">MISLYVWILLVGEEIDIRCIVDGTNLSKVISIQLIRSSTRVVTVSKNGVVWKDAALEFNKPGVTVNASVSNVMSSYLHLEIPKTVVRYPEDMGSYQCFLTAIDPLGGLVRDHSLIVNITGFSASTFQSTSDSYFSLTNQKSTKEIYPCTSSNGNSLTLFNEKTRGEMEGQNIPLHPPVMVSPTPLAQNFLPQPIGISSQELQSLLAKPAKELPVQVFYELGNKLQPLNNGIRTGDWVHLAELLGFSRQQIDHFEVRSTIQREPPGFLMLMEWRSHEDRSTLFILRDTLWTCGRHDCVSFLDRRVEETMFMDLYLRVIDKENRLLPIRLLKVRTKCDATIRESIQNFLCGDSDDSEYELVDTPLLSKAKQFKGKQITLRKKNRTRPCVSPKNSPNYNILISSSENSTGEENSSDDQLGQIKDLPENLEACCVSDSEPEVNTPNACPNTIRKTVYITEDCVYCGKIRTISQRHVSKTSSAVKTGVHCPSCNCPFHSSPLATSEPLCNQIVDPRLRNPWQDTDRSSLNVSSEQNSDSLERNLFNTPLQRSSHGDTELTIKKQLYRVSASETMFCNKPRAISCTLLPQSNIPNQWWQGGLTKYEDPPYIPMNSVKRQRSVSEPPEMLLADLDTKFDISLSTSKRRPKRRKIELVYHEICENMRNFPGWDPDESEQTIEQSMARFCREDGHYVIWFMRSKHRVVVTVSHMGRLVHYAVFSERHGDGQDWHYFFTEHRFTDIRSLLRHHMTNGLESQSSQNGENRKEISASQSLCESRREQTKLSHVTLKYPRRPQPMKK</sequence>
<evidence type="ECO:0000256" key="1">
    <source>
        <dbReference type="SAM" id="MobiDB-lite"/>
    </source>
</evidence>
<dbReference type="Pfam" id="PF00531">
    <property type="entry name" value="Death"/>
    <property type="match status" value="1"/>
</dbReference>
<evidence type="ECO:0000259" key="2">
    <source>
        <dbReference type="PROSITE" id="PS50017"/>
    </source>
</evidence>
<dbReference type="InterPro" id="IPR000488">
    <property type="entry name" value="Death_dom"/>
</dbReference>
<evidence type="ECO:0000313" key="3">
    <source>
        <dbReference type="EnsemblMetazoa" id="G30390.2:cds"/>
    </source>
</evidence>
<dbReference type="Gene3D" id="3.30.505.10">
    <property type="entry name" value="SH2 domain"/>
    <property type="match status" value="1"/>
</dbReference>
<feature type="compositionally biased region" description="Polar residues" evidence="1">
    <location>
        <begin position="522"/>
        <end position="535"/>
    </location>
</feature>
<dbReference type="PROSITE" id="PS50017">
    <property type="entry name" value="DEATH_DOMAIN"/>
    <property type="match status" value="1"/>
</dbReference>
<dbReference type="EnsemblMetazoa" id="G30390.2">
    <property type="protein sequence ID" value="G30390.2:cds"/>
    <property type="gene ID" value="G30390"/>
</dbReference>
<feature type="domain" description="Death" evidence="2">
    <location>
        <begin position="235"/>
        <end position="304"/>
    </location>
</feature>
<feature type="region of interest" description="Disordered" evidence="1">
    <location>
        <begin position="515"/>
        <end position="535"/>
    </location>
</feature>
<dbReference type="AlphaFoldDB" id="A0A8W8LY68"/>
<dbReference type="SUPFAM" id="SSF55550">
    <property type="entry name" value="SH2 domain"/>
    <property type="match status" value="1"/>
</dbReference>
<dbReference type="Gene3D" id="1.10.533.10">
    <property type="entry name" value="Death Domain, Fas"/>
    <property type="match status" value="1"/>
</dbReference>
<feature type="compositionally biased region" description="Basic residues" evidence="1">
    <location>
        <begin position="785"/>
        <end position="794"/>
    </location>
</feature>
<dbReference type="InterPro" id="IPR011029">
    <property type="entry name" value="DEATH-like_dom_sf"/>
</dbReference>
<dbReference type="SUPFAM" id="SSF47986">
    <property type="entry name" value="DEATH domain"/>
    <property type="match status" value="1"/>
</dbReference>
<reference evidence="3" key="1">
    <citation type="submission" date="2022-08" db="UniProtKB">
        <authorList>
            <consortium name="EnsemblMetazoa"/>
        </authorList>
    </citation>
    <scope>IDENTIFICATION</scope>
    <source>
        <strain evidence="3">05x7-T-G4-1.051#20</strain>
    </source>
</reference>
<dbReference type="InterPro" id="IPR036860">
    <property type="entry name" value="SH2_dom_sf"/>
</dbReference>
<organism evidence="3 4">
    <name type="scientific">Magallana gigas</name>
    <name type="common">Pacific oyster</name>
    <name type="synonym">Crassostrea gigas</name>
    <dbReference type="NCBI Taxonomy" id="29159"/>
    <lineage>
        <taxon>Eukaryota</taxon>
        <taxon>Metazoa</taxon>
        <taxon>Spiralia</taxon>
        <taxon>Lophotrochozoa</taxon>
        <taxon>Mollusca</taxon>
        <taxon>Bivalvia</taxon>
        <taxon>Autobranchia</taxon>
        <taxon>Pteriomorphia</taxon>
        <taxon>Ostreida</taxon>
        <taxon>Ostreoidea</taxon>
        <taxon>Ostreidae</taxon>
        <taxon>Magallana</taxon>
    </lineage>
</organism>